<dbReference type="CDD" id="cd23820">
    <property type="entry name" value="RWD_RNF14"/>
    <property type="match status" value="1"/>
</dbReference>
<dbReference type="GO" id="GO:0061630">
    <property type="term" value="F:ubiquitin protein ligase activity"/>
    <property type="evidence" value="ECO:0007669"/>
    <property type="project" value="UniProtKB-EC"/>
</dbReference>
<gene>
    <name evidence="18" type="ORF">FB45DRAFT_916314</name>
</gene>
<keyword evidence="8" id="KW-0677">Repeat</keyword>
<organism evidence="18 19">
    <name type="scientific">Roridomyces roridus</name>
    <dbReference type="NCBI Taxonomy" id="1738132"/>
    <lineage>
        <taxon>Eukaryota</taxon>
        <taxon>Fungi</taxon>
        <taxon>Dikarya</taxon>
        <taxon>Basidiomycota</taxon>
        <taxon>Agaricomycotina</taxon>
        <taxon>Agaricomycetes</taxon>
        <taxon>Agaricomycetidae</taxon>
        <taxon>Agaricales</taxon>
        <taxon>Marasmiineae</taxon>
        <taxon>Mycenaceae</taxon>
        <taxon>Roridomyces</taxon>
    </lineage>
</organism>
<protein>
    <recommendedName>
        <fullName evidence="4">RBR-type E3 ubiquitin transferase</fullName>
        <ecNumber evidence="4">2.3.2.31</ecNumber>
    </recommendedName>
</protein>
<dbReference type="SMART" id="SM00591">
    <property type="entry name" value="RWD"/>
    <property type="match status" value="1"/>
</dbReference>
<dbReference type="CDD" id="cd20341">
    <property type="entry name" value="BRcat_RBR_RNF14"/>
    <property type="match status" value="1"/>
</dbReference>
<comment type="pathway">
    <text evidence="3">Protein modification; protein ubiquitination.</text>
</comment>
<dbReference type="SUPFAM" id="SSF57850">
    <property type="entry name" value="RING/U-box"/>
    <property type="match status" value="2"/>
</dbReference>
<evidence type="ECO:0000313" key="19">
    <source>
        <dbReference type="Proteomes" id="UP001221142"/>
    </source>
</evidence>
<accession>A0AAD7FNN4</accession>
<proteinExistence type="predicted"/>
<dbReference type="GO" id="GO:0016567">
    <property type="term" value="P:protein ubiquitination"/>
    <property type="evidence" value="ECO:0007669"/>
    <property type="project" value="InterPro"/>
</dbReference>
<keyword evidence="11" id="KW-0862">Zinc</keyword>
<evidence type="ECO:0000256" key="7">
    <source>
        <dbReference type="ARBA" id="ARBA00022723"/>
    </source>
</evidence>
<dbReference type="EC" id="2.3.2.31" evidence="4"/>
<keyword evidence="7" id="KW-0479">Metal-binding</keyword>
<keyword evidence="5" id="KW-0808">Transferase</keyword>
<dbReference type="PROSITE" id="PS50089">
    <property type="entry name" value="ZF_RING_2"/>
    <property type="match status" value="1"/>
</dbReference>
<feature type="domain" description="RWD" evidence="16">
    <location>
        <begin position="2"/>
        <end position="124"/>
    </location>
</feature>
<feature type="domain" description="RING-type" evidence="15">
    <location>
        <begin position="168"/>
        <end position="213"/>
    </location>
</feature>
<dbReference type="GO" id="GO:0008270">
    <property type="term" value="F:zinc ion binding"/>
    <property type="evidence" value="ECO:0007669"/>
    <property type="project" value="UniProtKB-KW"/>
</dbReference>
<keyword evidence="6" id="KW-0812">Transmembrane</keyword>
<evidence type="ECO:0000256" key="13">
    <source>
        <dbReference type="ARBA" id="ARBA00023136"/>
    </source>
</evidence>
<dbReference type="InterPro" id="IPR044066">
    <property type="entry name" value="TRIAD_supradom"/>
</dbReference>
<dbReference type="Proteomes" id="UP001221142">
    <property type="component" value="Unassembled WGS sequence"/>
</dbReference>
<keyword evidence="13" id="KW-0472">Membrane</keyword>
<keyword evidence="10" id="KW-0833">Ubl conjugation pathway</keyword>
<keyword evidence="19" id="KW-1185">Reference proteome</keyword>
<dbReference type="InterPro" id="IPR016135">
    <property type="entry name" value="UBQ-conjugating_enzyme/RWD"/>
</dbReference>
<evidence type="ECO:0000313" key="18">
    <source>
        <dbReference type="EMBL" id="KAJ7630703.1"/>
    </source>
</evidence>
<evidence type="ECO:0000256" key="14">
    <source>
        <dbReference type="PROSITE-ProRule" id="PRU00175"/>
    </source>
</evidence>
<evidence type="ECO:0000256" key="2">
    <source>
        <dbReference type="ARBA" id="ARBA00004167"/>
    </source>
</evidence>
<dbReference type="FunFam" id="3.30.40.10:FF:000051">
    <property type="entry name" value="RBR-type E3 ubiquitin transferase"/>
    <property type="match status" value="1"/>
</dbReference>
<evidence type="ECO:0000256" key="6">
    <source>
        <dbReference type="ARBA" id="ARBA00022692"/>
    </source>
</evidence>
<dbReference type="InterPro" id="IPR006575">
    <property type="entry name" value="RWD_dom"/>
</dbReference>
<dbReference type="Gene3D" id="3.10.110.10">
    <property type="entry name" value="Ubiquitin Conjugating Enzyme"/>
    <property type="match status" value="1"/>
</dbReference>
<name>A0AAD7FNN4_9AGAR</name>
<evidence type="ECO:0000256" key="1">
    <source>
        <dbReference type="ARBA" id="ARBA00001798"/>
    </source>
</evidence>
<evidence type="ECO:0000256" key="4">
    <source>
        <dbReference type="ARBA" id="ARBA00012251"/>
    </source>
</evidence>
<comment type="caution">
    <text evidence="18">The sequence shown here is derived from an EMBL/GenBank/DDBJ whole genome shotgun (WGS) entry which is preliminary data.</text>
</comment>
<evidence type="ECO:0000256" key="8">
    <source>
        <dbReference type="ARBA" id="ARBA00022737"/>
    </source>
</evidence>
<dbReference type="Pfam" id="PF01485">
    <property type="entry name" value="IBR"/>
    <property type="match status" value="1"/>
</dbReference>
<feature type="domain" description="RING-type" evidence="17">
    <location>
        <begin position="164"/>
        <end position="420"/>
    </location>
</feature>
<evidence type="ECO:0000256" key="9">
    <source>
        <dbReference type="ARBA" id="ARBA00022771"/>
    </source>
</evidence>
<dbReference type="EMBL" id="JARKIF010000009">
    <property type="protein sequence ID" value="KAJ7630703.1"/>
    <property type="molecule type" value="Genomic_DNA"/>
</dbReference>
<dbReference type="InterPro" id="IPR002867">
    <property type="entry name" value="IBR_dom"/>
</dbReference>
<keyword evidence="12" id="KW-1133">Transmembrane helix</keyword>
<dbReference type="AlphaFoldDB" id="A0AAD7FNN4"/>
<dbReference type="CDD" id="cd23134">
    <property type="entry name" value="RING-HC_ITT1-like"/>
    <property type="match status" value="1"/>
</dbReference>
<evidence type="ECO:0000256" key="5">
    <source>
        <dbReference type="ARBA" id="ARBA00022679"/>
    </source>
</evidence>
<evidence type="ECO:0000256" key="12">
    <source>
        <dbReference type="ARBA" id="ARBA00022989"/>
    </source>
</evidence>
<dbReference type="InterPro" id="IPR001841">
    <property type="entry name" value="Znf_RING"/>
</dbReference>
<dbReference type="PROSITE" id="PS51873">
    <property type="entry name" value="TRIAD"/>
    <property type="match status" value="1"/>
</dbReference>
<keyword evidence="9 14" id="KW-0863">Zinc-finger</keyword>
<sequence length="433" mass="48909">MSEIQVLESIYPDFFPETNTDSFLRLEIPIQLGQPTTILIAPEDTTQCDILLTLSTLPPLLLHIVLSEAYPRHSPPEVKIRSLYTWLSPLLAGRLSHILQDMWQPGEEVLFDWVELIRGGEFLAKLDVIQPSGAIKIRHLAPERLGTFLTSYDDSARASAFSQSSYPCAVCLTTIKGSKCLQLACSHIFCRSCLFDYWSLCIEEGSVEHLGCPDPACIKIGRSSREEEIARVVSEDAVKRWRWLREKLMYEKDPTLVHCPLTNCQGPVPKPPDSESGSGGDRLRICPTCSFSFCAFCKRTWHGSVQECPISHGETVVLEYLASEENSMERKTMEQRFGKKILQRLVAQYHEDQLNKKWLADSTMACPGCGLNIEKSLGLSDSSVGSTLADFFSRCGTKLSAKEPYKHFSDSRNVRCYNKLFDFEAEDLEWEPF</sequence>
<dbReference type="PANTHER" id="PTHR11685">
    <property type="entry name" value="RBR FAMILY RING FINGER AND IBR DOMAIN-CONTAINING"/>
    <property type="match status" value="1"/>
</dbReference>
<reference evidence="18" key="1">
    <citation type="submission" date="2023-03" db="EMBL/GenBank/DDBJ databases">
        <title>Massive genome expansion in bonnet fungi (Mycena s.s.) driven by repeated elements and novel gene families across ecological guilds.</title>
        <authorList>
            <consortium name="Lawrence Berkeley National Laboratory"/>
            <person name="Harder C.B."/>
            <person name="Miyauchi S."/>
            <person name="Viragh M."/>
            <person name="Kuo A."/>
            <person name="Thoen E."/>
            <person name="Andreopoulos B."/>
            <person name="Lu D."/>
            <person name="Skrede I."/>
            <person name="Drula E."/>
            <person name="Henrissat B."/>
            <person name="Morin E."/>
            <person name="Kohler A."/>
            <person name="Barry K."/>
            <person name="LaButti K."/>
            <person name="Morin E."/>
            <person name="Salamov A."/>
            <person name="Lipzen A."/>
            <person name="Mereny Z."/>
            <person name="Hegedus B."/>
            <person name="Baldrian P."/>
            <person name="Stursova M."/>
            <person name="Weitz H."/>
            <person name="Taylor A."/>
            <person name="Grigoriev I.V."/>
            <person name="Nagy L.G."/>
            <person name="Martin F."/>
            <person name="Kauserud H."/>
        </authorList>
    </citation>
    <scope>NUCLEOTIDE SEQUENCE</scope>
    <source>
        <strain evidence="18">9284</strain>
    </source>
</reference>
<dbReference type="Gene3D" id="3.30.40.10">
    <property type="entry name" value="Zinc/RING finger domain, C3HC4 (zinc finger)"/>
    <property type="match status" value="1"/>
</dbReference>
<dbReference type="SUPFAM" id="SSF54495">
    <property type="entry name" value="UBC-like"/>
    <property type="match status" value="1"/>
</dbReference>
<evidence type="ECO:0000259" key="16">
    <source>
        <dbReference type="PROSITE" id="PS50908"/>
    </source>
</evidence>
<evidence type="ECO:0000256" key="3">
    <source>
        <dbReference type="ARBA" id="ARBA00004906"/>
    </source>
</evidence>
<dbReference type="GO" id="GO:0005737">
    <property type="term" value="C:cytoplasm"/>
    <property type="evidence" value="ECO:0007669"/>
    <property type="project" value="UniProtKB-ARBA"/>
</dbReference>
<dbReference type="PROSITE" id="PS50908">
    <property type="entry name" value="RWD"/>
    <property type="match status" value="1"/>
</dbReference>
<dbReference type="InterPro" id="IPR013083">
    <property type="entry name" value="Znf_RING/FYVE/PHD"/>
</dbReference>
<comment type="catalytic activity">
    <reaction evidence="1">
        <text>[E2 ubiquitin-conjugating enzyme]-S-ubiquitinyl-L-cysteine + [acceptor protein]-L-lysine = [E2 ubiquitin-conjugating enzyme]-L-cysteine + [acceptor protein]-N(6)-ubiquitinyl-L-lysine.</text>
        <dbReference type="EC" id="2.3.2.31"/>
    </reaction>
</comment>
<comment type="subcellular location">
    <subcellularLocation>
        <location evidence="2">Membrane</location>
        <topology evidence="2">Single-pass membrane protein</topology>
    </subcellularLocation>
</comment>
<evidence type="ECO:0000259" key="15">
    <source>
        <dbReference type="PROSITE" id="PS50089"/>
    </source>
</evidence>
<evidence type="ECO:0000256" key="11">
    <source>
        <dbReference type="ARBA" id="ARBA00022833"/>
    </source>
</evidence>
<dbReference type="SMART" id="SM00647">
    <property type="entry name" value="IBR"/>
    <property type="match status" value="1"/>
</dbReference>
<dbReference type="InterPro" id="IPR031127">
    <property type="entry name" value="E3_UB_ligase_RBR"/>
</dbReference>
<dbReference type="PROSITE" id="PS00518">
    <property type="entry name" value="ZF_RING_1"/>
    <property type="match status" value="1"/>
</dbReference>
<evidence type="ECO:0000259" key="17">
    <source>
        <dbReference type="PROSITE" id="PS51873"/>
    </source>
</evidence>
<dbReference type="Pfam" id="PF05773">
    <property type="entry name" value="RWD"/>
    <property type="match status" value="1"/>
</dbReference>
<dbReference type="InterPro" id="IPR017907">
    <property type="entry name" value="Znf_RING_CS"/>
</dbReference>
<dbReference type="GO" id="GO:0031090">
    <property type="term" value="C:organelle membrane"/>
    <property type="evidence" value="ECO:0007669"/>
    <property type="project" value="UniProtKB-ARBA"/>
</dbReference>
<evidence type="ECO:0000256" key="10">
    <source>
        <dbReference type="ARBA" id="ARBA00022786"/>
    </source>
</evidence>